<keyword evidence="19" id="KW-0378">Hydrolase</keyword>
<dbReference type="PANTHER" id="PTHR48085:SF5">
    <property type="entry name" value="CADMIUM_ZINC-TRANSPORTING ATPASE HMA4-RELATED"/>
    <property type="match status" value="1"/>
</dbReference>
<evidence type="ECO:0000256" key="9">
    <source>
        <dbReference type="ARBA" id="ARBA00022833"/>
    </source>
</evidence>
<evidence type="ECO:0000313" key="19">
    <source>
        <dbReference type="EMBL" id="KAB3534864.1"/>
    </source>
</evidence>
<keyword evidence="9" id="KW-0862">Zinc</keyword>
<accession>A0A6I0F8M7</accession>
<dbReference type="InterPro" id="IPR018303">
    <property type="entry name" value="ATPase_P-typ_P_site"/>
</dbReference>
<dbReference type="Proteomes" id="UP000432715">
    <property type="component" value="Unassembled WGS sequence"/>
</dbReference>
<dbReference type="OrthoDB" id="9760364at2"/>
<dbReference type="GO" id="GO:0005886">
    <property type="term" value="C:plasma membrane"/>
    <property type="evidence" value="ECO:0007669"/>
    <property type="project" value="UniProtKB-SubCell"/>
</dbReference>
<dbReference type="NCBIfam" id="TIGR01525">
    <property type="entry name" value="ATPase-IB_hvy"/>
    <property type="match status" value="1"/>
</dbReference>
<dbReference type="Pfam" id="PF00403">
    <property type="entry name" value="HMA"/>
    <property type="match status" value="2"/>
</dbReference>
<dbReference type="InterPro" id="IPR036163">
    <property type="entry name" value="HMA_dom_sf"/>
</dbReference>
<dbReference type="AlphaFoldDB" id="A0A6I0F8M7"/>
<keyword evidence="13 17" id="KW-1133">Transmembrane helix</keyword>
<dbReference type="InterPro" id="IPR006121">
    <property type="entry name" value="HMA_dom"/>
</dbReference>
<evidence type="ECO:0000256" key="2">
    <source>
        <dbReference type="ARBA" id="ARBA00006024"/>
    </source>
</evidence>
<dbReference type="PROSITE" id="PS50846">
    <property type="entry name" value="HMA_2"/>
    <property type="match status" value="2"/>
</dbReference>
<dbReference type="Pfam" id="PF00122">
    <property type="entry name" value="E1-E2_ATPase"/>
    <property type="match status" value="1"/>
</dbReference>
<dbReference type="InterPro" id="IPR023214">
    <property type="entry name" value="HAD_sf"/>
</dbReference>
<keyword evidence="14 17" id="KW-0472">Membrane</keyword>
<evidence type="ECO:0000259" key="18">
    <source>
        <dbReference type="PROSITE" id="PS50846"/>
    </source>
</evidence>
<dbReference type="SUPFAM" id="SSF55008">
    <property type="entry name" value="HMA, heavy metal-associated domain"/>
    <property type="match status" value="2"/>
</dbReference>
<dbReference type="GO" id="GO:0008551">
    <property type="term" value="F:P-type cadmium transporter activity"/>
    <property type="evidence" value="ECO:0007669"/>
    <property type="project" value="UniProtKB-EC"/>
</dbReference>
<comment type="similarity">
    <text evidence="2 17">Belongs to the cation transport ATPase (P-type) (TC 3.A.3) family. Type IB subfamily.</text>
</comment>
<comment type="caution">
    <text evidence="19">The sequence shown here is derived from an EMBL/GenBank/DDBJ whole genome shotgun (WGS) entry which is preliminary data.</text>
</comment>
<dbReference type="PRINTS" id="PR00119">
    <property type="entry name" value="CATATPASE"/>
</dbReference>
<name>A0A6I0F8M7_9FIRM</name>
<dbReference type="Gene3D" id="2.70.150.10">
    <property type="entry name" value="Calcium-transporting ATPase, cytoplasmic transduction domain A"/>
    <property type="match status" value="1"/>
</dbReference>
<keyword evidence="8 17" id="KW-0547">Nucleotide-binding</keyword>
<feature type="domain" description="HMA" evidence="18">
    <location>
        <begin position="5"/>
        <end position="74"/>
    </location>
</feature>
<keyword evidence="4" id="KW-0104">Cadmium</keyword>
<evidence type="ECO:0000256" key="10">
    <source>
        <dbReference type="ARBA" id="ARBA00022840"/>
    </source>
</evidence>
<keyword evidence="11" id="KW-0460">Magnesium</keyword>
<dbReference type="PROSITE" id="PS01047">
    <property type="entry name" value="HMA_1"/>
    <property type="match status" value="1"/>
</dbReference>
<dbReference type="Gene3D" id="3.40.1110.10">
    <property type="entry name" value="Calcium-transporting ATPase, cytoplasmic domain N"/>
    <property type="match status" value="1"/>
</dbReference>
<evidence type="ECO:0000256" key="5">
    <source>
        <dbReference type="ARBA" id="ARBA00022553"/>
    </source>
</evidence>
<dbReference type="InterPro" id="IPR023299">
    <property type="entry name" value="ATPase_P-typ_cyto_dom_N"/>
</dbReference>
<keyword evidence="12" id="KW-1278">Translocase</keyword>
<comment type="catalytic activity">
    <reaction evidence="16">
        <text>Cd(2+)(in) + ATP + H2O = Cd(2+)(out) + ADP + phosphate + H(+)</text>
        <dbReference type="Rhea" id="RHEA:12132"/>
        <dbReference type="ChEBI" id="CHEBI:15377"/>
        <dbReference type="ChEBI" id="CHEBI:15378"/>
        <dbReference type="ChEBI" id="CHEBI:30616"/>
        <dbReference type="ChEBI" id="CHEBI:43474"/>
        <dbReference type="ChEBI" id="CHEBI:48775"/>
        <dbReference type="ChEBI" id="CHEBI:456216"/>
        <dbReference type="EC" id="7.2.2.21"/>
    </reaction>
</comment>
<evidence type="ECO:0000256" key="4">
    <source>
        <dbReference type="ARBA" id="ARBA00022539"/>
    </source>
</evidence>
<dbReference type="GO" id="GO:0046872">
    <property type="term" value="F:metal ion binding"/>
    <property type="evidence" value="ECO:0007669"/>
    <property type="project" value="UniProtKB-KW"/>
</dbReference>
<dbReference type="InterPro" id="IPR027256">
    <property type="entry name" value="P-typ_ATPase_IB"/>
</dbReference>
<protein>
    <submittedName>
        <fullName evidence="19">Cadmium-translocating P-type ATPase</fullName>
        <ecNumber evidence="19">3.6.3.3</ecNumber>
    </submittedName>
</protein>
<feature type="transmembrane region" description="Helical" evidence="17">
    <location>
        <begin position="433"/>
        <end position="454"/>
    </location>
</feature>
<evidence type="ECO:0000256" key="3">
    <source>
        <dbReference type="ARBA" id="ARBA00022475"/>
    </source>
</evidence>
<evidence type="ECO:0000256" key="11">
    <source>
        <dbReference type="ARBA" id="ARBA00022842"/>
    </source>
</evidence>
<dbReference type="GO" id="GO:0016887">
    <property type="term" value="F:ATP hydrolysis activity"/>
    <property type="evidence" value="ECO:0007669"/>
    <property type="project" value="InterPro"/>
</dbReference>
<dbReference type="InterPro" id="IPR036412">
    <property type="entry name" value="HAD-like_sf"/>
</dbReference>
<dbReference type="SUPFAM" id="SSF81653">
    <property type="entry name" value="Calcium ATPase, transduction domain A"/>
    <property type="match status" value="1"/>
</dbReference>
<comment type="subcellular location">
    <subcellularLocation>
        <location evidence="1">Cell membrane</location>
        <topology evidence="1">Multi-pass membrane protein</topology>
    </subcellularLocation>
</comment>
<dbReference type="InterPro" id="IPR023298">
    <property type="entry name" value="ATPase_P-typ_TM_dom_sf"/>
</dbReference>
<dbReference type="InterPro" id="IPR059000">
    <property type="entry name" value="ATPase_P-type_domA"/>
</dbReference>
<keyword evidence="7 17" id="KW-0479">Metal-binding</keyword>
<dbReference type="SFLD" id="SFLDS00003">
    <property type="entry name" value="Haloacid_Dehalogenase"/>
    <property type="match status" value="1"/>
</dbReference>
<dbReference type="InterPro" id="IPR008250">
    <property type="entry name" value="ATPase_P-typ_transduc_dom_A_sf"/>
</dbReference>
<dbReference type="Pfam" id="PF00702">
    <property type="entry name" value="Hydrolase"/>
    <property type="match status" value="1"/>
</dbReference>
<evidence type="ECO:0000256" key="17">
    <source>
        <dbReference type="RuleBase" id="RU362081"/>
    </source>
</evidence>
<organism evidence="19 20">
    <name type="scientific">Alkaliphilus pronyensis</name>
    <dbReference type="NCBI Taxonomy" id="1482732"/>
    <lineage>
        <taxon>Bacteria</taxon>
        <taxon>Bacillati</taxon>
        <taxon>Bacillota</taxon>
        <taxon>Clostridia</taxon>
        <taxon>Peptostreptococcales</taxon>
        <taxon>Natronincolaceae</taxon>
        <taxon>Alkaliphilus</taxon>
    </lineage>
</organism>
<feature type="transmembrane region" description="Helical" evidence="17">
    <location>
        <begin position="733"/>
        <end position="753"/>
    </location>
</feature>
<dbReference type="NCBIfam" id="TIGR01494">
    <property type="entry name" value="ATPase_P-type"/>
    <property type="match status" value="1"/>
</dbReference>
<dbReference type="InterPro" id="IPR001757">
    <property type="entry name" value="P_typ_ATPase"/>
</dbReference>
<dbReference type="FunFam" id="3.40.1110.10:FF:000066">
    <property type="entry name" value="Cadmium-translocating P-type ATPase"/>
    <property type="match status" value="1"/>
</dbReference>
<dbReference type="CDD" id="cd07548">
    <property type="entry name" value="P-type_ATPase-Cd_Zn_Co_like"/>
    <property type="match status" value="1"/>
</dbReference>
<dbReference type="GO" id="GO:0005524">
    <property type="term" value="F:ATP binding"/>
    <property type="evidence" value="ECO:0007669"/>
    <property type="project" value="UniProtKB-UniRule"/>
</dbReference>
<evidence type="ECO:0000256" key="14">
    <source>
        <dbReference type="ARBA" id="ARBA00023136"/>
    </source>
</evidence>
<feature type="transmembrane region" description="Helical" evidence="17">
    <location>
        <begin position="759"/>
        <end position="778"/>
    </location>
</feature>
<keyword evidence="10 17" id="KW-0067">ATP-binding</keyword>
<feature type="transmembrane region" description="Helical" evidence="17">
    <location>
        <begin position="401"/>
        <end position="421"/>
    </location>
</feature>
<keyword evidence="5" id="KW-0597">Phosphoprotein</keyword>
<evidence type="ECO:0000313" key="20">
    <source>
        <dbReference type="Proteomes" id="UP000432715"/>
    </source>
</evidence>
<evidence type="ECO:0000256" key="15">
    <source>
        <dbReference type="ARBA" id="ARBA00047308"/>
    </source>
</evidence>
<dbReference type="SFLD" id="SFLDG00002">
    <property type="entry name" value="C1.7:_P-type_atpase_like"/>
    <property type="match status" value="1"/>
</dbReference>
<evidence type="ECO:0000256" key="13">
    <source>
        <dbReference type="ARBA" id="ARBA00022989"/>
    </source>
</evidence>
<keyword evidence="6 17" id="KW-0812">Transmembrane</keyword>
<dbReference type="PROSITE" id="PS00154">
    <property type="entry name" value="ATPASE_E1_E2"/>
    <property type="match status" value="1"/>
</dbReference>
<feature type="transmembrane region" description="Helical" evidence="17">
    <location>
        <begin position="178"/>
        <end position="195"/>
    </location>
</feature>
<keyword evidence="20" id="KW-1185">Reference proteome</keyword>
<dbReference type="SFLD" id="SFLDF00027">
    <property type="entry name" value="p-type_atpase"/>
    <property type="match status" value="1"/>
</dbReference>
<dbReference type="Gene3D" id="3.40.50.1000">
    <property type="entry name" value="HAD superfamily/HAD-like"/>
    <property type="match status" value="1"/>
</dbReference>
<evidence type="ECO:0000256" key="6">
    <source>
        <dbReference type="ARBA" id="ARBA00022692"/>
    </source>
</evidence>
<dbReference type="PRINTS" id="PR00941">
    <property type="entry name" value="CDATPASE"/>
</dbReference>
<dbReference type="InterPro" id="IPR051014">
    <property type="entry name" value="Cation_Transport_ATPase_IB"/>
</dbReference>
<dbReference type="InterPro" id="IPR044492">
    <property type="entry name" value="P_typ_ATPase_HD_dom"/>
</dbReference>
<proteinExistence type="inferred from homology"/>
<reference evidence="19 20" key="1">
    <citation type="submission" date="2019-10" db="EMBL/GenBank/DDBJ databases">
        <title>Alkaliphilus serpentinus sp. nov. and Alkaliphilus pronyensis sp. nov., two novel anaerobic alkaliphilic species isolated from the serpentinized-hosted hydrothermal field of the Prony Bay (New Caledonia).</title>
        <authorList>
            <person name="Postec A."/>
        </authorList>
    </citation>
    <scope>NUCLEOTIDE SEQUENCE [LARGE SCALE GENOMIC DNA]</scope>
    <source>
        <strain evidence="19 20">LacV</strain>
    </source>
</reference>
<dbReference type="PANTHER" id="PTHR48085">
    <property type="entry name" value="CADMIUM/ZINC-TRANSPORTING ATPASE HMA2-RELATED"/>
    <property type="match status" value="1"/>
</dbReference>
<dbReference type="SUPFAM" id="SSF81665">
    <property type="entry name" value="Calcium ATPase, transmembrane domain M"/>
    <property type="match status" value="1"/>
</dbReference>
<evidence type="ECO:0000256" key="1">
    <source>
        <dbReference type="ARBA" id="ARBA00004651"/>
    </source>
</evidence>
<keyword evidence="3 17" id="KW-1003">Cell membrane</keyword>
<evidence type="ECO:0000256" key="12">
    <source>
        <dbReference type="ARBA" id="ARBA00022967"/>
    </source>
</evidence>
<sequence length="786" mass="85108">MGKVIKKEFVLEGLDCANCASKIEARVKELDGVANANMNFITKTLSIEITNTDEINKILQQTQEAINNLEPHVVISEKTISKLKKKTLLLMGLSCGNCAAKIERELSKLSGVKNAAVNFTAKRLLIEAYSESELEEAVREAAKIIKAIEPEVNIVDEGNGSKDKSFSLKEKTNIKEESTLIIGAVIFAITLIFKLPTSIEIALYTLSYLLVGGRVLLKAGNNILRGQIFDENFLMAIATFGAFAIKEYPEAVAVMLFYRVGEFFQSMAVNKSRRSIESLMDIRPDYANLKTEAGTKTISPQEVQVGDIIIVKPGEKLPLDGEVVEGNSMLDTSALTGESVPRDVGVGSRVLSGSINLNGLLTIEVTKSFRESTVSKILDLVENATTRKAPTENFITKFARYYTPVVVGIAVVISIIPPILVNGATFTEWIYRALIFLVISCPCALVVSIPLGFFGGIGGASRAGVLVKGGNYLEALNNVETIVFDKTGTLTKGVFEVTAIETVAEIDKASLLEYAAYAEGYSNHPIALSIKRAYKKEIDNSLIENYREVAGYGVKATVKGMRVIAGNSKLMKQANIILPSSKATGTVVHIAINEKYMGYLLIADEIKDDSIKAIKALKDMKIKRIAMLTGDSKAVADKVANQLGLDEVYAELLPHQKVDKLELLDKRNTGKGKLVFVGDGINDAPVLARADIGIAMGGIGSDAAIEAADVVIMTDEPSKVSTGIKIARRTRKIVWQNIVFALGVKFIFLLLGATGIASMWEAVFADVGVTIIAVFNAMRAMNIKDV</sequence>
<evidence type="ECO:0000256" key="16">
    <source>
        <dbReference type="ARBA" id="ARBA00049338"/>
    </source>
</evidence>
<dbReference type="Gene3D" id="3.30.70.100">
    <property type="match status" value="2"/>
</dbReference>
<gene>
    <name evidence="19" type="primary">cadA</name>
    <name evidence="19" type="ORF">F8154_07710</name>
</gene>
<dbReference type="RefSeq" id="WP_151861034.1">
    <property type="nucleotide sequence ID" value="NZ_WBZC01000024.1"/>
</dbReference>
<dbReference type="CDD" id="cd00371">
    <property type="entry name" value="HMA"/>
    <property type="match status" value="2"/>
</dbReference>
<dbReference type="EMBL" id="WBZC01000024">
    <property type="protein sequence ID" value="KAB3534864.1"/>
    <property type="molecule type" value="Genomic_DNA"/>
</dbReference>
<feature type="transmembrane region" description="Helical" evidence="17">
    <location>
        <begin position="229"/>
        <end position="245"/>
    </location>
</feature>
<dbReference type="GO" id="GO:0016463">
    <property type="term" value="F:P-type zinc transporter activity"/>
    <property type="evidence" value="ECO:0007669"/>
    <property type="project" value="UniProtKB-EC"/>
</dbReference>
<dbReference type="SUPFAM" id="SSF56784">
    <property type="entry name" value="HAD-like"/>
    <property type="match status" value="1"/>
</dbReference>
<evidence type="ECO:0000256" key="8">
    <source>
        <dbReference type="ARBA" id="ARBA00022741"/>
    </source>
</evidence>
<comment type="catalytic activity">
    <reaction evidence="15">
        <text>Zn(2+)(in) + ATP + H2O = Zn(2+)(out) + ADP + phosphate + H(+)</text>
        <dbReference type="Rhea" id="RHEA:20621"/>
        <dbReference type="ChEBI" id="CHEBI:15377"/>
        <dbReference type="ChEBI" id="CHEBI:15378"/>
        <dbReference type="ChEBI" id="CHEBI:29105"/>
        <dbReference type="ChEBI" id="CHEBI:30616"/>
        <dbReference type="ChEBI" id="CHEBI:43474"/>
        <dbReference type="ChEBI" id="CHEBI:456216"/>
        <dbReference type="EC" id="7.2.2.12"/>
    </reaction>
</comment>
<evidence type="ECO:0000256" key="7">
    <source>
        <dbReference type="ARBA" id="ARBA00022723"/>
    </source>
</evidence>
<dbReference type="EC" id="3.6.3.3" evidence="19"/>
<feature type="domain" description="HMA" evidence="18">
    <location>
        <begin position="84"/>
        <end position="146"/>
    </location>
</feature>
<dbReference type="InterPro" id="IPR017969">
    <property type="entry name" value="Heavy-metal-associated_CS"/>
</dbReference>
<dbReference type="FunFam" id="2.70.150.10:FF:000002">
    <property type="entry name" value="Copper-transporting ATPase 1, putative"/>
    <property type="match status" value="1"/>
</dbReference>
<dbReference type="NCBIfam" id="TIGR01512">
    <property type="entry name" value="ATPase-IB2_Cd"/>
    <property type="match status" value="1"/>
</dbReference>